<dbReference type="Proteomes" id="UP001221838">
    <property type="component" value="Unassembled WGS sequence"/>
</dbReference>
<dbReference type="SUPFAM" id="SSF46689">
    <property type="entry name" value="Homeodomain-like"/>
    <property type="match status" value="1"/>
</dbReference>
<evidence type="ECO:0000313" key="6">
    <source>
        <dbReference type="EMBL" id="MDC0714750.1"/>
    </source>
</evidence>
<evidence type="ECO:0000256" key="2">
    <source>
        <dbReference type="ARBA" id="ARBA00023125"/>
    </source>
</evidence>
<keyword evidence="2 4" id="KW-0238">DNA-binding</keyword>
<protein>
    <submittedName>
        <fullName evidence="6">TetR family transcriptional regulator</fullName>
    </submittedName>
</protein>
<dbReference type="Pfam" id="PF17940">
    <property type="entry name" value="TetR_C_31"/>
    <property type="match status" value="1"/>
</dbReference>
<dbReference type="RefSeq" id="WP_272145436.1">
    <property type="nucleotide sequence ID" value="NZ_JAQNDM010000002.1"/>
</dbReference>
<dbReference type="InterPro" id="IPR041583">
    <property type="entry name" value="TetR_C_31"/>
</dbReference>
<sequence length="199" mass="21597">MAPPGARGTRQERGRRRRAQLIQGTIRVLLERGLDAVSARSVAEEAEVPLAAVTYYFSCLDELIAEALTELLHRWVEQVQRTTRRVRPPPALPDLARWVPQAMLPPGGRASIQAHYELLLACGRRTALAAALAGGRGHLDKALVELISAAMPQSPRRPSPQLVLAILDGAVVSALSEGAPVAPLIRMRLREFLESIATA</sequence>
<dbReference type="PROSITE" id="PS50977">
    <property type="entry name" value="HTH_TETR_2"/>
    <property type="match status" value="1"/>
</dbReference>
<evidence type="ECO:0000256" key="3">
    <source>
        <dbReference type="ARBA" id="ARBA00023163"/>
    </source>
</evidence>
<evidence type="ECO:0000313" key="7">
    <source>
        <dbReference type="Proteomes" id="UP001221838"/>
    </source>
</evidence>
<name>A0ABT5DM56_9BACT</name>
<dbReference type="Gene3D" id="1.10.357.10">
    <property type="entry name" value="Tetracycline Repressor, domain 2"/>
    <property type="match status" value="1"/>
</dbReference>
<feature type="DNA-binding region" description="H-T-H motif" evidence="4">
    <location>
        <begin position="38"/>
        <end position="57"/>
    </location>
</feature>
<reference evidence="6 7" key="1">
    <citation type="submission" date="2022-11" db="EMBL/GenBank/DDBJ databases">
        <title>Minimal conservation of predation-associated metabolite biosynthetic gene clusters underscores biosynthetic potential of Myxococcota including descriptions for ten novel species: Archangium lansinium sp. nov., Myxococcus landrumus sp. nov., Nannocystis bai.</title>
        <authorList>
            <person name="Ahearne A."/>
            <person name="Stevens C."/>
            <person name="Dowd S."/>
        </authorList>
    </citation>
    <scope>NUCLEOTIDE SEQUENCE [LARGE SCALE GENOMIC DNA]</scope>
    <source>
        <strain evidence="6 7">NCWAL01</strain>
    </source>
</reference>
<proteinExistence type="predicted"/>
<organism evidence="6 7">
    <name type="scientific">Stigmatella ashevillensis</name>
    <dbReference type="NCBI Taxonomy" id="2995309"/>
    <lineage>
        <taxon>Bacteria</taxon>
        <taxon>Pseudomonadati</taxon>
        <taxon>Myxococcota</taxon>
        <taxon>Myxococcia</taxon>
        <taxon>Myxococcales</taxon>
        <taxon>Cystobacterineae</taxon>
        <taxon>Archangiaceae</taxon>
        <taxon>Stigmatella</taxon>
    </lineage>
</organism>
<keyword evidence="1" id="KW-0805">Transcription regulation</keyword>
<comment type="caution">
    <text evidence="6">The sequence shown here is derived from an EMBL/GenBank/DDBJ whole genome shotgun (WGS) entry which is preliminary data.</text>
</comment>
<evidence type="ECO:0000259" key="5">
    <source>
        <dbReference type="PROSITE" id="PS50977"/>
    </source>
</evidence>
<accession>A0ABT5DM56</accession>
<feature type="domain" description="HTH tetR-type" evidence="5">
    <location>
        <begin position="15"/>
        <end position="75"/>
    </location>
</feature>
<dbReference type="InterPro" id="IPR001647">
    <property type="entry name" value="HTH_TetR"/>
</dbReference>
<keyword evidence="3" id="KW-0804">Transcription</keyword>
<evidence type="ECO:0000256" key="4">
    <source>
        <dbReference type="PROSITE-ProRule" id="PRU00335"/>
    </source>
</evidence>
<dbReference type="PANTHER" id="PTHR30055:SF234">
    <property type="entry name" value="HTH-TYPE TRANSCRIPTIONAL REGULATOR BETI"/>
    <property type="match status" value="1"/>
</dbReference>
<dbReference type="PANTHER" id="PTHR30055">
    <property type="entry name" value="HTH-TYPE TRANSCRIPTIONAL REGULATOR RUTR"/>
    <property type="match status" value="1"/>
</dbReference>
<dbReference type="EMBL" id="JAQNDM010000002">
    <property type="protein sequence ID" value="MDC0714750.1"/>
    <property type="molecule type" value="Genomic_DNA"/>
</dbReference>
<evidence type="ECO:0000256" key="1">
    <source>
        <dbReference type="ARBA" id="ARBA00023015"/>
    </source>
</evidence>
<gene>
    <name evidence="6" type="ORF">POL68_40245</name>
</gene>
<dbReference type="Pfam" id="PF00440">
    <property type="entry name" value="TetR_N"/>
    <property type="match status" value="1"/>
</dbReference>
<dbReference type="InterPro" id="IPR009057">
    <property type="entry name" value="Homeodomain-like_sf"/>
</dbReference>
<keyword evidence="7" id="KW-1185">Reference proteome</keyword>
<dbReference type="InterPro" id="IPR050109">
    <property type="entry name" value="HTH-type_TetR-like_transc_reg"/>
</dbReference>